<proteinExistence type="predicted"/>
<gene>
    <name evidence="1" type="ORF">LCGC14_1103200</name>
</gene>
<organism evidence="1">
    <name type="scientific">marine sediment metagenome</name>
    <dbReference type="NCBI Taxonomy" id="412755"/>
    <lineage>
        <taxon>unclassified sequences</taxon>
        <taxon>metagenomes</taxon>
        <taxon>ecological metagenomes</taxon>
    </lineage>
</organism>
<dbReference type="EMBL" id="LAZR01004984">
    <property type="protein sequence ID" value="KKN03889.1"/>
    <property type="molecule type" value="Genomic_DNA"/>
</dbReference>
<sequence>MTRLKHPQDIKRAYYPVMGSHIFQRIPRTILKEHNEQAKKNHNQTLAELESRGGLDPTEILAIIEDRKWKDIDLQEADRQLAELVAAYHFE</sequence>
<accession>A0A0F9MDF6</accession>
<reference evidence="1" key="1">
    <citation type="journal article" date="2015" name="Nature">
        <title>Complex archaea that bridge the gap between prokaryotes and eukaryotes.</title>
        <authorList>
            <person name="Spang A."/>
            <person name="Saw J.H."/>
            <person name="Jorgensen S.L."/>
            <person name="Zaremba-Niedzwiedzka K."/>
            <person name="Martijn J."/>
            <person name="Lind A.E."/>
            <person name="van Eijk R."/>
            <person name="Schleper C."/>
            <person name="Guy L."/>
            <person name="Ettema T.J."/>
        </authorList>
    </citation>
    <scope>NUCLEOTIDE SEQUENCE</scope>
</reference>
<dbReference type="AlphaFoldDB" id="A0A0F9MDF6"/>
<protein>
    <submittedName>
        <fullName evidence="1">Uncharacterized protein</fullName>
    </submittedName>
</protein>
<comment type="caution">
    <text evidence="1">The sequence shown here is derived from an EMBL/GenBank/DDBJ whole genome shotgun (WGS) entry which is preliminary data.</text>
</comment>
<name>A0A0F9MDF6_9ZZZZ</name>
<evidence type="ECO:0000313" key="1">
    <source>
        <dbReference type="EMBL" id="KKN03889.1"/>
    </source>
</evidence>